<dbReference type="SUPFAM" id="SSF55729">
    <property type="entry name" value="Acyl-CoA N-acyltransferases (Nat)"/>
    <property type="match status" value="1"/>
</dbReference>
<gene>
    <name evidence="2" type="primary">kan6</name>
    <name evidence="2" type="ORF">WISOIL_0053</name>
</gene>
<evidence type="ECO:0000313" key="2">
    <source>
        <dbReference type="EMBL" id="ACS83742.1"/>
    </source>
</evidence>
<feature type="domain" description="N-acetyltransferase" evidence="1">
    <location>
        <begin position="20"/>
        <end position="201"/>
    </location>
</feature>
<dbReference type="CDD" id="cd04301">
    <property type="entry name" value="NAT_SF"/>
    <property type="match status" value="1"/>
</dbReference>
<protein>
    <submittedName>
        <fullName evidence="2">Kan6</fullName>
    </submittedName>
</protein>
<dbReference type="AlphaFoldDB" id="D6MM02"/>
<dbReference type="Gene3D" id="3.40.630.30">
    <property type="match status" value="1"/>
</dbReference>
<organism evidence="2">
    <name type="scientific">uncultured bacterium AOKan6</name>
    <dbReference type="NCBI Taxonomy" id="654980"/>
    <lineage>
        <taxon>Bacteria</taxon>
        <taxon>environmental samples</taxon>
    </lineage>
</organism>
<dbReference type="Pfam" id="PF00583">
    <property type="entry name" value="Acetyltransf_1"/>
    <property type="match status" value="1"/>
</dbReference>
<dbReference type="EMBL" id="GQ244498">
    <property type="protein sequence ID" value="ACS83742.1"/>
    <property type="molecule type" value="Genomic_DNA"/>
</dbReference>
<sequence length="203" mass="22640">MTGIRKLAQLQRGSQRRKHMRITDLPQDNESIIEQTARVLYDAFKEHSPTWTTMEAAIEEVRESFAEHRISRVAIDDEGSVLGWIGGQPIYDGHVWELHPLAIAPRAQGRGIGRKLVEDLEAQVAARGGVTLWLGSDDEGDRTSLGGVDLYPNPLAHLANIKNLRSHPYEFYQKLGFVIVGVLPDANGAGKPDIFLAKRVRQK</sequence>
<dbReference type="GO" id="GO:0008999">
    <property type="term" value="F:protein-N-terminal-alanine acetyltransferase activity"/>
    <property type="evidence" value="ECO:0007669"/>
    <property type="project" value="TreeGrafter"/>
</dbReference>
<dbReference type="InterPro" id="IPR050276">
    <property type="entry name" value="MshD_Acetyltransferase"/>
</dbReference>
<dbReference type="PANTHER" id="PTHR43617">
    <property type="entry name" value="L-AMINO ACID N-ACETYLTRANSFERASE"/>
    <property type="match status" value="1"/>
</dbReference>
<proteinExistence type="predicted"/>
<reference evidence="2" key="1">
    <citation type="journal article" date="2010" name="Appl. Environ. Microbiol.">
        <title>Metagenomics Reveals Antibiotic Resistance Genes Encoding Predicted Bifunctional Proteins in Apple Orchard Soil.</title>
        <authorList>
            <person name="Donato J.J."/>
            <person name="Moe L.A."/>
            <person name="Converse B.J."/>
            <person name="Smart K.D."/>
            <person name="Berklein F.C."/>
            <person name="McManus P.S."/>
            <person name="Handelsman J."/>
        </authorList>
    </citation>
    <scope>NUCLEOTIDE SEQUENCE</scope>
</reference>
<dbReference type="InterPro" id="IPR016181">
    <property type="entry name" value="Acyl_CoA_acyltransferase"/>
</dbReference>
<dbReference type="InterPro" id="IPR000182">
    <property type="entry name" value="GNAT_dom"/>
</dbReference>
<dbReference type="PROSITE" id="PS51186">
    <property type="entry name" value="GNAT"/>
    <property type="match status" value="1"/>
</dbReference>
<accession>D6MM02</accession>
<evidence type="ECO:0000259" key="1">
    <source>
        <dbReference type="PROSITE" id="PS51186"/>
    </source>
</evidence>
<dbReference type="PANTHER" id="PTHR43617:SF20">
    <property type="entry name" value="N-ALPHA-ACETYLTRANSFERASE RIMI"/>
    <property type="match status" value="1"/>
</dbReference>
<name>D6MM02_9BACT</name>